<sequence length="321" mass="37441">MIHNGSSPKRFVYGQGDANDRIVPEEYKYSTAMINELIKQNKDLHKQVTGKQEEIDRLNVLIGSFRAKLIKYTELNKKMQQEQQKHQHRSNRNPSPEPQKKYRTNSDSQPSSPQLQSWQDRDSDYLQIHKNVRQDDSKIDDIYQKLELLTNLVNDAVNKKEGDAQRDNLKSNPRVVSDDDIIVSESQEFKQLQDQIDLLKRKLLIKKENELRKLSLNKELGDLMDELNMNASPTDFLNGDLCSDSSHRPKVEKKSHGNENQQSLHCEHCHLKSHTRNNPPEPRFVNLKESLETPTPTPTQTPRRLKREKDNNVADKQYSLW</sequence>
<comment type="subcellular location">
    <subcellularLocation>
        <location evidence="3">Cytoplasm</location>
        <location evidence="3">Cytoskeleton</location>
        <location evidence="3">Microtubule organizing center</location>
        <location evidence="3">Spindle pole body</location>
    </subcellularLocation>
    <subcellularLocation>
        <location evidence="2">Nucleus</location>
    </subcellularLocation>
</comment>
<dbReference type="AlphaFoldDB" id="A0A0A8LBQ9"/>
<proteinExistence type="inferred from homology"/>
<keyword evidence="7 10" id="KW-0175">Coiled coil</keyword>
<evidence type="ECO:0000313" key="13">
    <source>
        <dbReference type="Proteomes" id="UP000031516"/>
    </source>
</evidence>
<evidence type="ECO:0000256" key="4">
    <source>
        <dbReference type="ARBA" id="ARBA00006867"/>
    </source>
</evidence>
<feature type="compositionally biased region" description="Low complexity" evidence="11">
    <location>
        <begin position="106"/>
        <end position="118"/>
    </location>
</feature>
<dbReference type="Pfam" id="PF11544">
    <property type="entry name" value="Spc42p"/>
    <property type="match status" value="1"/>
</dbReference>
<feature type="coiled-coil region" evidence="10">
    <location>
        <begin position="182"/>
        <end position="209"/>
    </location>
</feature>
<evidence type="ECO:0000256" key="9">
    <source>
        <dbReference type="ARBA" id="ARBA00023242"/>
    </source>
</evidence>
<name>A0A0A8LBQ9_9SACH</name>
<evidence type="ECO:0000256" key="3">
    <source>
        <dbReference type="ARBA" id="ARBA00004317"/>
    </source>
</evidence>
<feature type="region of interest" description="Disordered" evidence="11">
    <location>
        <begin position="78"/>
        <end position="119"/>
    </location>
</feature>
<dbReference type="EMBL" id="CCBQ010000045">
    <property type="protein sequence ID" value="CDO95558.1"/>
    <property type="molecule type" value="Genomic_DNA"/>
</dbReference>
<keyword evidence="6" id="KW-0963">Cytoplasm</keyword>
<evidence type="ECO:0000256" key="10">
    <source>
        <dbReference type="SAM" id="Coils"/>
    </source>
</evidence>
<evidence type="ECO:0000256" key="1">
    <source>
        <dbReference type="ARBA" id="ARBA00003620"/>
    </source>
</evidence>
<evidence type="ECO:0000256" key="6">
    <source>
        <dbReference type="ARBA" id="ARBA00022490"/>
    </source>
</evidence>
<comment type="function">
    <text evidence="1">Forms a polymeric layer at the periphery of the spindle pole body (SPB) central plaque which has an essential function during SPB duplication and may facilitate attachment of the SPB to the nuclear membrane.</text>
</comment>
<protein>
    <recommendedName>
        <fullName evidence="5">Spindle pole body component SPC42</fullName>
    </recommendedName>
</protein>
<keyword evidence="8" id="KW-0206">Cytoskeleton</keyword>
<evidence type="ECO:0000256" key="2">
    <source>
        <dbReference type="ARBA" id="ARBA00004123"/>
    </source>
</evidence>
<dbReference type="InterPro" id="IPR021611">
    <property type="entry name" value="Spc42"/>
</dbReference>
<organism evidence="12 13">
    <name type="scientific">Kluyveromyces dobzhanskii CBS 2104</name>
    <dbReference type="NCBI Taxonomy" id="1427455"/>
    <lineage>
        <taxon>Eukaryota</taxon>
        <taxon>Fungi</taxon>
        <taxon>Dikarya</taxon>
        <taxon>Ascomycota</taxon>
        <taxon>Saccharomycotina</taxon>
        <taxon>Saccharomycetes</taxon>
        <taxon>Saccharomycetales</taxon>
        <taxon>Saccharomycetaceae</taxon>
        <taxon>Kluyveromyces</taxon>
    </lineage>
</organism>
<feature type="region of interest" description="Disordered" evidence="11">
    <location>
        <begin position="240"/>
        <end position="321"/>
    </location>
</feature>
<comment type="similarity">
    <text evidence="4">Belongs to the SPC42 family.</text>
</comment>
<evidence type="ECO:0000313" key="12">
    <source>
        <dbReference type="EMBL" id="CDO95558.1"/>
    </source>
</evidence>
<accession>A0A0A8LBQ9</accession>
<gene>
    <name evidence="12" type="ORF">KLDO_g3793</name>
</gene>
<keyword evidence="13" id="KW-1185">Reference proteome</keyword>
<evidence type="ECO:0000256" key="5">
    <source>
        <dbReference type="ARBA" id="ARBA00019821"/>
    </source>
</evidence>
<keyword evidence="9" id="KW-0539">Nucleus</keyword>
<dbReference type="GO" id="GO:0005634">
    <property type="term" value="C:nucleus"/>
    <property type="evidence" value="ECO:0007669"/>
    <property type="project" value="UniProtKB-SubCell"/>
</dbReference>
<dbReference type="OrthoDB" id="4061426at2759"/>
<feature type="compositionally biased region" description="Basic and acidic residues" evidence="11">
    <location>
        <begin position="245"/>
        <end position="257"/>
    </location>
</feature>
<reference evidence="12 13" key="1">
    <citation type="submission" date="2014-03" db="EMBL/GenBank/DDBJ databases">
        <title>The genome of Kluyveromyces dobzhanskii.</title>
        <authorList>
            <person name="Nystedt B."/>
            <person name="Astrom S."/>
        </authorList>
    </citation>
    <scope>NUCLEOTIDE SEQUENCE [LARGE SCALE GENOMIC DNA]</scope>
    <source>
        <strain evidence="12 13">CBS 2104</strain>
    </source>
</reference>
<dbReference type="Proteomes" id="UP000031516">
    <property type="component" value="Unassembled WGS sequence"/>
</dbReference>
<evidence type="ECO:0000256" key="8">
    <source>
        <dbReference type="ARBA" id="ARBA00023212"/>
    </source>
</evidence>
<evidence type="ECO:0000256" key="11">
    <source>
        <dbReference type="SAM" id="MobiDB-lite"/>
    </source>
</evidence>
<comment type="caution">
    <text evidence="12">The sequence shown here is derived from an EMBL/GenBank/DDBJ whole genome shotgun (WGS) entry which is preliminary data.</text>
</comment>
<evidence type="ECO:0000256" key="7">
    <source>
        <dbReference type="ARBA" id="ARBA00023054"/>
    </source>
</evidence>
<dbReference type="GO" id="GO:0005816">
    <property type="term" value="C:spindle pole body"/>
    <property type="evidence" value="ECO:0007669"/>
    <property type="project" value="UniProtKB-SubCell"/>
</dbReference>